<keyword evidence="9 18" id="KW-0630">Potassium</keyword>
<evidence type="ECO:0000256" key="14">
    <source>
        <dbReference type="ARBA" id="ARBA00025153"/>
    </source>
</evidence>
<evidence type="ECO:0000256" key="17">
    <source>
        <dbReference type="HAMAP-Rule" id="MF_01965"/>
    </source>
</evidence>
<protein>
    <recommendedName>
        <fullName evidence="19">Bifunctional NAD(P)H-hydrate repair enzyme</fullName>
    </recommendedName>
    <alternativeName>
        <fullName evidence="19">Nicotinamide nucleotide repair protein</fullName>
    </alternativeName>
    <domain>
        <recommendedName>
            <fullName evidence="19">ADP-dependent (S)-NAD(P)H-hydrate dehydratase</fullName>
            <ecNumber evidence="19">4.2.1.136</ecNumber>
        </recommendedName>
        <alternativeName>
            <fullName evidence="19">ADP-dependent NAD(P)HX dehydratase</fullName>
        </alternativeName>
    </domain>
    <domain>
        <recommendedName>
            <fullName evidence="19">NAD(P)H-hydrate epimerase</fullName>
            <ecNumber evidence="19">5.1.99.6</ecNumber>
        </recommendedName>
    </domain>
</protein>
<comment type="function">
    <text evidence="18">Catalyzes the epimerization of the S- and R-forms of NAD(P)HX, a damaged form of NAD(P)H that is a result of enzymatic or heat-dependent hydration. This is a prerequisite for the S-specific NAD(P)H-hydrate dehydratase to allow the repair of both epimers of NAD(P)HX.</text>
</comment>
<evidence type="ECO:0000256" key="15">
    <source>
        <dbReference type="ARBA" id="ARBA00048238"/>
    </source>
</evidence>
<comment type="function">
    <text evidence="14 19">Bifunctional enzyme that catalyzes the epimerization of the S- and R-forms of NAD(P)HX and the dehydration of the S-form of NAD(P)HX at the expense of ADP, which is converted to AMP. This allows the repair of both epimers of NAD(P)HX, a damaged form of NAD(P)H that is a result of enzymatic or heat-dependent hydration.</text>
</comment>
<feature type="binding site" evidence="18">
    <location>
        <position position="162"/>
    </location>
    <ligand>
        <name>K(+)</name>
        <dbReference type="ChEBI" id="CHEBI:29103"/>
    </ligand>
</feature>
<dbReference type="GO" id="GO:0046872">
    <property type="term" value="F:metal ion binding"/>
    <property type="evidence" value="ECO:0007669"/>
    <property type="project" value="UniProtKB-UniRule"/>
</dbReference>
<evidence type="ECO:0000256" key="1">
    <source>
        <dbReference type="ARBA" id="ARBA00000013"/>
    </source>
</evidence>
<comment type="catalytic activity">
    <reaction evidence="2 18 19">
        <text>(6R)-NADPHX = (6S)-NADPHX</text>
        <dbReference type="Rhea" id="RHEA:32227"/>
        <dbReference type="ChEBI" id="CHEBI:64076"/>
        <dbReference type="ChEBI" id="CHEBI:64077"/>
        <dbReference type="EC" id="5.1.99.6"/>
    </reaction>
</comment>
<organism evidence="22 23">
    <name type="scientific">Lentibacillus halodurans</name>
    <dbReference type="NCBI Taxonomy" id="237679"/>
    <lineage>
        <taxon>Bacteria</taxon>
        <taxon>Bacillati</taxon>
        <taxon>Bacillota</taxon>
        <taxon>Bacilli</taxon>
        <taxon>Bacillales</taxon>
        <taxon>Bacillaceae</taxon>
        <taxon>Lentibacillus</taxon>
    </lineage>
</organism>
<feature type="binding site" evidence="18">
    <location>
        <begin position="130"/>
        <end position="136"/>
    </location>
    <ligand>
        <name>(6S)-NADPHX</name>
        <dbReference type="ChEBI" id="CHEBI:64076"/>
    </ligand>
</feature>
<evidence type="ECO:0000256" key="5">
    <source>
        <dbReference type="ARBA" id="ARBA00022723"/>
    </source>
</evidence>
<proteinExistence type="inferred from homology"/>
<evidence type="ECO:0000256" key="18">
    <source>
        <dbReference type="HAMAP-Rule" id="MF_01966"/>
    </source>
</evidence>
<feature type="binding site" evidence="18">
    <location>
        <begin position="57"/>
        <end position="61"/>
    </location>
    <ligand>
        <name>(6S)-NADPHX</name>
        <dbReference type="ChEBI" id="CHEBI:64076"/>
    </ligand>
</feature>
<feature type="binding site" evidence="17">
    <location>
        <position position="326"/>
    </location>
    <ligand>
        <name>(6S)-NADPHX</name>
        <dbReference type="ChEBI" id="CHEBI:64076"/>
    </ligand>
</feature>
<dbReference type="InterPro" id="IPR036652">
    <property type="entry name" value="YjeF_N_dom_sf"/>
</dbReference>
<dbReference type="Pfam" id="PF03853">
    <property type="entry name" value="YjeF_N"/>
    <property type="match status" value="1"/>
</dbReference>
<feature type="binding site" evidence="18">
    <location>
        <position position="126"/>
    </location>
    <ligand>
        <name>K(+)</name>
        <dbReference type="ChEBI" id="CHEBI:29103"/>
    </ligand>
</feature>
<dbReference type="Gene3D" id="3.40.50.10260">
    <property type="entry name" value="YjeF N-terminal domain"/>
    <property type="match status" value="1"/>
</dbReference>
<dbReference type="GO" id="GO:0110051">
    <property type="term" value="P:metabolite repair"/>
    <property type="evidence" value="ECO:0007669"/>
    <property type="project" value="TreeGrafter"/>
</dbReference>
<keyword evidence="11 18" id="KW-0413">Isomerase</keyword>
<keyword evidence="6 17" id="KW-0547">Nucleotide-binding</keyword>
<comment type="subunit">
    <text evidence="17">Homotetramer.</text>
</comment>
<keyword evidence="10 17" id="KW-0520">NAD</keyword>
<comment type="catalytic activity">
    <reaction evidence="15 17 19">
        <text>(6S)-NADHX + ADP = AMP + phosphate + NADH + H(+)</text>
        <dbReference type="Rhea" id="RHEA:32223"/>
        <dbReference type="ChEBI" id="CHEBI:15378"/>
        <dbReference type="ChEBI" id="CHEBI:43474"/>
        <dbReference type="ChEBI" id="CHEBI:57945"/>
        <dbReference type="ChEBI" id="CHEBI:64074"/>
        <dbReference type="ChEBI" id="CHEBI:456215"/>
        <dbReference type="ChEBI" id="CHEBI:456216"/>
        <dbReference type="EC" id="4.2.1.136"/>
    </reaction>
</comment>
<dbReference type="GO" id="GO:0052855">
    <property type="term" value="F:ADP-dependent NAD(P)H-hydrate dehydratase activity"/>
    <property type="evidence" value="ECO:0007669"/>
    <property type="project" value="UniProtKB-UniRule"/>
</dbReference>
<dbReference type="AlphaFoldDB" id="A0A1I1ALC4"/>
<evidence type="ECO:0000256" key="4">
    <source>
        <dbReference type="ARBA" id="ARBA00009524"/>
    </source>
</evidence>
<keyword evidence="8 17" id="KW-0521">NADP</keyword>
<comment type="cofactor">
    <cofactor evidence="17">
        <name>Mg(2+)</name>
        <dbReference type="ChEBI" id="CHEBI:18420"/>
    </cofactor>
</comment>
<reference evidence="22 23" key="1">
    <citation type="submission" date="2016-10" db="EMBL/GenBank/DDBJ databases">
        <authorList>
            <person name="de Groot N.N."/>
        </authorList>
    </citation>
    <scope>NUCLEOTIDE SEQUENCE [LARGE SCALE GENOMIC DNA]</scope>
    <source>
        <strain evidence="22 23">CGMCC 1.3702</strain>
    </source>
</reference>
<dbReference type="HAMAP" id="MF_01965">
    <property type="entry name" value="NADHX_dehydratase"/>
    <property type="match status" value="1"/>
</dbReference>
<accession>A0A1I1ALC4</accession>
<evidence type="ECO:0000256" key="8">
    <source>
        <dbReference type="ARBA" id="ARBA00022857"/>
    </source>
</evidence>
<feature type="binding site" evidence="17">
    <location>
        <begin position="414"/>
        <end position="418"/>
    </location>
    <ligand>
        <name>AMP</name>
        <dbReference type="ChEBI" id="CHEBI:456215"/>
    </ligand>
</feature>
<dbReference type="PANTHER" id="PTHR12592">
    <property type="entry name" value="ATP-DEPENDENT (S)-NAD(P)H-HYDRATE DEHYDRATASE FAMILY MEMBER"/>
    <property type="match status" value="1"/>
</dbReference>
<sequence>MNIVTAEEMYDMDHEAIHEIGIDGKLLMENAGRAMSGRIEASVNKSDCIRIFAGSGNNGGDGFVIARTLLNNGYHASVVQVVPNEKVSGDALFHKNLFVKCGGDVRVTRQISEIEVIVRNTDVIVDAMLGIGTKGVLREPLNEIVTTMNQAAAHIISIDIPSGLPANEGVQDFQAVQANETVVAGIPKMSAFLESTALYYGEWDTVSFGLPAKVTANYKQRCVWTVDSFRQSMPERKRHAHKGHHGRGLVIGGNAEMPGSIAMAADAALRTGAGLITAATTKGAVPAVSSHCMEATYLTLGDTDGYLNYDISIPFDDYDTVLLGMGMGRRRETGKLVQQAVEQAKCPLIVDADGLYHLKPLLDKLKHLTNPVVLTPHPGEMAMLLDIPVQKLLQSPFSFTKMFAEKHQVYVILKGMFTIITTPEGRQTVNSTGNQGLAKGGSGDVLSGITLAMVLQQQPLSEALCNACFVHGKAADLLIEESHSVYDLMASDVIAGITNVYRTCMAIQ</sequence>
<dbReference type="Gene3D" id="3.40.1190.20">
    <property type="match status" value="1"/>
</dbReference>
<dbReference type="EC" id="4.2.1.136" evidence="19"/>
<evidence type="ECO:0000256" key="9">
    <source>
        <dbReference type="ARBA" id="ARBA00022958"/>
    </source>
</evidence>
<comment type="similarity">
    <text evidence="18">Belongs to the NnrE/AIBP family.</text>
</comment>
<keyword evidence="13" id="KW-0511">Multifunctional enzyme</keyword>
<dbReference type="Proteomes" id="UP000198642">
    <property type="component" value="Unassembled WGS sequence"/>
</dbReference>
<dbReference type="SUPFAM" id="SSF53613">
    <property type="entry name" value="Ribokinase-like"/>
    <property type="match status" value="1"/>
</dbReference>
<name>A0A1I1ALC4_9BACI</name>
<feature type="binding site" evidence="17">
    <location>
        <position position="444"/>
    </location>
    <ligand>
        <name>(6S)-NADPHX</name>
        <dbReference type="ChEBI" id="CHEBI:64076"/>
    </ligand>
</feature>
<gene>
    <name evidence="17" type="primary">nnrD</name>
    <name evidence="18" type="synonym">nnrE</name>
    <name evidence="22" type="ORF">SAMN04488072_1246</name>
</gene>
<evidence type="ECO:0000256" key="3">
    <source>
        <dbReference type="ARBA" id="ARBA00006001"/>
    </source>
</evidence>
<keyword evidence="7 17" id="KW-0067">ATP-binding</keyword>
<keyword evidence="12 17" id="KW-0456">Lyase</keyword>
<feature type="binding site" evidence="17">
    <location>
        <position position="443"/>
    </location>
    <ligand>
        <name>AMP</name>
        <dbReference type="ChEBI" id="CHEBI:456215"/>
    </ligand>
</feature>
<dbReference type="InterPro" id="IPR029056">
    <property type="entry name" value="Ribokinase-like"/>
</dbReference>
<evidence type="ECO:0000256" key="2">
    <source>
        <dbReference type="ARBA" id="ARBA00000909"/>
    </source>
</evidence>
<dbReference type="RefSeq" id="WP_090241532.1">
    <property type="nucleotide sequence ID" value="NZ_FOJW01000024.1"/>
</dbReference>
<feature type="binding site" evidence="18">
    <location>
        <position position="58"/>
    </location>
    <ligand>
        <name>K(+)</name>
        <dbReference type="ChEBI" id="CHEBI:29103"/>
    </ligand>
</feature>
<feature type="binding site" evidence="17">
    <location>
        <position position="377"/>
    </location>
    <ligand>
        <name>(6S)-NADPHX</name>
        <dbReference type="ChEBI" id="CHEBI:64076"/>
    </ligand>
</feature>
<dbReference type="PIRSF" id="PIRSF017184">
    <property type="entry name" value="Nnr"/>
    <property type="match status" value="1"/>
</dbReference>
<dbReference type="HAMAP" id="MF_01966">
    <property type="entry name" value="NADHX_epimerase"/>
    <property type="match status" value="1"/>
</dbReference>
<comment type="similarity">
    <text evidence="3 19">In the N-terminal section; belongs to the NnrE/AIBP family.</text>
</comment>
<dbReference type="InterPro" id="IPR030677">
    <property type="entry name" value="Nnr"/>
</dbReference>
<dbReference type="OrthoDB" id="9806925at2"/>
<keyword evidence="5 18" id="KW-0479">Metal-binding</keyword>
<dbReference type="GO" id="GO:0046496">
    <property type="term" value="P:nicotinamide nucleotide metabolic process"/>
    <property type="evidence" value="ECO:0007669"/>
    <property type="project" value="UniProtKB-UniRule"/>
</dbReference>
<dbReference type="NCBIfam" id="TIGR00197">
    <property type="entry name" value="yjeF_nterm"/>
    <property type="match status" value="1"/>
</dbReference>
<feature type="domain" description="YjeF C-terminal" evidence="20">
    <location>
        <begin position="225"/>
        <end position="504"/>
    </location>
</feature>
<dbReference type="NCBIfam" id="TIGR00196">
    <property type="entry name" value="yjeF_cterm"/>
    <property type="match status" value="1"/>
</dbReference>
<dbReference type="PROSITE" id="PS51383">
    <property type="entry name" value="YJEF_C_3"/>
    <property type="match status" value="1"/>
</dbReference>
<dbReference type="STRING" id="237679.SAMN04488072_1246"/>
<comment type="similarity">
    <text evidence="17">Belongs to the NnrD/CARKD family.</text>
</comment>
<dbReference type="GO" id="GO:0052856">
    <property type="term" value="F:NAD(P)HX epimerase activity"/>
    <property type="evidence" value="ECO:0007669"/>
    <property type="project" value="UniProtKB-UniRule"/>
</dbReference>
<dbReference type="CDD" id="cd01171">
    <property type="entry name" value="YXKO-related"/>
    <property type="match status" value="1"/>
</dbReference>
<evidence type="ECO:0000259" key="20">
    <source>
        <dbReference type="PROSITE" id="PS51383"/>
    </source>
</evidence>
<evidence type="ECO:0000256" key="19">
    <source>
        <dbReference type="PIRNR" id="PIRNR017184"/>
    </source>
</evidence>
<dbReference type="PROSITE" id="PS51385">
    <property type="entry name" value="YJEF_N"/>
    <property type="match status" value="1"/>
</dbReference>
<comment type="catalytic activity">
    <reaction evidence="16 17 19">
        <text>(6S)-NADPHX + ADP = AMP + phosphate + NADPH + H(+)</text>
        <dbReference type="Rhea" id="RHEA:32235"/>
        <dbReference type="ChEBI" id="CHEBI:15378"/>
        <dbReference type="ChEBI" id="CHEBI:43474"/>
        <dbReference type="ChEBI" id="CHEBI:57783"/>
        <dbReference type="ChEBI" id="CHEBI:64076"/>
        <dbReference type="ChEBI" id="CHEBI:456215"/>
        <dbReference type="ChEBI" id="CHEBI:456216"/>
        <dbReference type="EC" id="4.2.1.136"/>
    </reaction>
</comment>
<evidence type="ECO:0000256" key="13">
    <source>
        <dbReference type="ARBA" id="ARBA00023268"/>
    </source>
</evidence>
<keyword evidence="23" id="KW-1185">Reference proteome</keyword>
<evidence type="ECO:0000313" key="23">
    <source>
        <dbReference type="Proteomes" id="UP000198642"/>
    </source>
</evidence>
<comment type="caution">
    <text evidence="17">Lacks conserved residue(s) required for the propagation of feature annotation.</text>
</comment>
<evidence type="ECO:0000256" key="10">
    <source>
        <dbReference type="ARBA" id="ARBA00023027"/>
    </source>
</evidence>
<evidence type="ECO:0000256" key="12">
    <source>
        <dbReference type="ARBA" id="ARBA00023239"/>
    </source>
</evidence>
<feature type="domain" description="YjeF N-terminal" evidence="21">
    <location>
        <begin position="9"/>
        <end position="216"/>
    </location>
</feature>
<feature type="binding site" evidence="18">
    <location>
        <position position="159"/>
    </location>
    <ligand>
        <name>(6S)-NADPHX</name>
        <dbReference type="ChEBI" id="CHEBI:64076"/>
    </ligand>
</feature>
<comment type="cofactor">
    <cofactor evidence="18 19">
        <name>K(+)</name>
        <dbReference type="ChEBI" id="CHEBI:29103"/>
    </cofactor>
    <text evidence="18 19">Binds 1 potassium ion per subunit.</text>
</comment>
<evidence type="ECO:0000256" key="11">
    <source>
        <dbReference type="ARBA" id="ARBA00023235"/>
    </source>
</evidence>
<comment type="catalytic activity">
    <reaction evidence="1 18 19">
        <text>(6R)-NADHX = (6S)-NADHX</text>
        <dbReference type="Rhea" id="RHEA:32215"/>
        <dbReference type="ChEBI" id="CHEBI:64074"/>
        <dbReference type="ChEBI" id="CHEBI:64075"/>
        <dbReference type="EC" id="5.1.99.6"/>
    </reaction>
</comment>
<dbReference type="SUPFAM" id="SSF64153">
    <property type="entry name" value="YjeF N-terminal domain-like"/>
    <property type="match status" value="1"/>
</dbReference>
<comment type="similarity">
    <text evidence="4 19">In the C-terminal section; belongs to the NnrD/CARKD family.</text>
</comment>
<evidence type="ECO:0000256" key="6">
    <source>
        <dbReference type="ARBA" id="ARBA00022741"/>
    </source>
</evidence>
<dbReference type="GO" id="GO:0005524">
    <property type="term" value="F:ATP binding"/>
    <property type="evidence" value="ECO:0007669"/>
    <property type="project" value="UniProtKB-UniRule"/>
</dbReference>
<dbReference type="Pfam" id="PF01256">
    <property type="entry name" value="Carb_kinase"/>
    <property type="match status" value="1"/>
</dbReference>
<evidence type="ECO:0000259" key="21">
    <source>
        <dbReference type="PROSITE" id="PS51385"/>
    </source>
</evidence>
<dbReference type="InterPro" id="IPR004443">
    <property type="entry name" value="YjeF_N_dom"/>
</dbReference>
<dbReference type="PANTHER" id="PTHR12592:SF0">
    <property type="entry name" value="ATP-DEPENDENT (S)-NAD(P)H-HYDRATE DEHYDRATASE"/>
    <property type="match status" value="1"/>
</dbReference>
<evidence type="ECO:0000256" key="16">
    <source>
        <dbReference type="ARBA" id="ARBA00049209"/>
    </source>
</evidence>
<dbReference type="EMBL" id="FOJW01000024">
    <property type="protein sequence ID" value="SFB38835.1"/>
    <property type="molecule type" value="Genomic_DNA"/>
</dbReference>
<comment type="function">
    <text evidence="17">Catalyzes the dehydration of the S-form of NAD(P)HX at the expense of ADP, which is converted to AMP. Together with NAD(P)HX epimerase, which catalyzes the epimerization of the S- and R-forms, the enzyme allows the repair of both epimers of NAD(P)HX, a damaged form of NAD(P)H that is a result of enzymatic or heat-dependent hydration.</text>
</comment>
<dbReference type="InterPro" id="IPR000631">
    <property type="entry name" value="CARKD"/>
</dbReference>
<evidence type="ECO:0000256" key="7">
    <source>
        <dbReference type="ARBA" id="ARBA00022840"/>
    </source>
</evidence>
<evidence type="ECO:0000313" key="22">
    <source>
        <dbReference type="EMBL" id="SFB38835.1"/>
    </source>
</evidence>
<dbReference type="EC" id="5.1.99.6" evidence="19"/>